<dbReference type="Pfam" id="PF00043">
    <property type="entry name" value="GST_C"/>
    <property type="match status" value="1"/>
</dbReference>
<dbReference type="SFLD" id="SFLDS00019">
    <property type="entry name" value="Glutathione_Transferase_(cytos"/>
    <property type="match status" value="1"/>
</dbReference>
<dbReference type="FunFam" id="1.20.1050.10:FF:000007">
    <property type="entry name" value="Glutathione S-transferase 1-1"/>
    <property type="match status" value="1"/>
</dbReference>
<reference evidence="4" key="1">
    <citation type="submission" date="2015-11" db="EMBL/GenBank/DDBJ databases">
        <title>De novo transcriptome assembly of four potential Pierce s Disease insect vectors from Arizona vineyards.</title>
        <authorList>
            <person name="Tassone E.E."/>
        </authorList>
    </citation>
    <scope>NUCLEOTIDE SEQUENCE</scope>
</reference>
<feature type="domain" description="GST C-terminal" evidence="3">
    <location>
        <begin position="88"/>
        <end position="209"/>
    </location>
</feature>
<organism evidence="4">
    <name type="scientific">Graphocephala atropunctata</name>
    <dbReference type="NCBI Taxonomy" id="36148"/>
    <lineage>
        <taxon>Eukaryota</taxon>
        <taxon>Metazoa</taxon>
        <taxon>Ecdysozoa</taxon>
        <taxon>Arthropoda</taxon>
        <taxon>Hexapoda</taxon>
        <taxon>Insecta</taxon>
        <taxon>Pterygota</taxon>
        <taxon>Neoptera</taxon>
        <taxon>Paraneoptera</taxon>
        <taxon>Hemiptera</taxon>
        <taxon>Auchenorrhyncha</taxon>
        <taxon>Membracoidea</taxon>
        <taxon>Cicadellidae</taxon>
        <taxon>Cicadellinae</taxon>
        <taxon>Cicadellini</taxon>
        <taxon>Graphocephala</taxon>
    </lineage>
</organism>
<dbReference type="Gene3D" id="1.20.1050.10">
    <property type="match status" value="1"/>
</dbReference>
<gene>
    <name evidence="4" type="ORF">g.9699</name>
</gene>
<dbReference type="GO" id="GO:0006749">
    <property type="term" value="P:glutathione metabolic process"/>
    <property type="evidence" value="ECO:0007669"/>
    <property type="project" value="TreeGrafter"/>
</dbReference>
<evidence type="ECO:0000259" key="3">
    <source>
        <dbReference type="PROSITE" id="PS50405"/>
    </source>
</evidence>
<dbReference type="SUPFAM" id="SSF47616">
    <property type="entry name" value="GST C-terminal domain-like"/>
    <property type="match status" value="1"/>
</dbReference>
<dbReference type="Gene3D" id="3.40.30.10">
    <property type="entry name" value="Glutaredoxin"/>
    <property type="match status" value="1"/>
</dbReference>
<dbReference type="Pfam" id="PF13417">
    <property type="entry name" value="GST_N_3"/>
    <property type="match status" value="1"/>
</dbReference>
<name>A0A1B6M0U1_9HEMI</name>
<dbReference type="CDD" id="cd03045">
    <property type="entry name" value="GST_N_Delta_Epsilon"/>
    <property type="match status" value="1"/>
</dbReference>
<dbReference type="InterPro" id="IPR040079">
    <property type="entry name" value="Glutathione_S-Trfase"/>
</dbReference>
<dbReference type="SFLD" id="SFLDG01153">
    <property type="entry name" value="Main.4:_Theta-like"/>
    <property type="match status" value="1"/>
</dbReference>
<evidence type="ECO:0000259" key="2">
    <source>
        <dbReference type="PROSITE" id="PS50404"/>
    </source>
</evidence>
<dbReference type="InterPro" id="IPR010987">
    <property type="entry name" value="Glutathione-S-Trfase_C-like"/>
</dbReference>
<dbReference type="SFLD" id="SFLDG01150">
    <property type="entry name" value="Main.1:_Beta-like"/>
    <property type="match status" value="1"/>
</dbReference>
<sequence>MGIDIYYTPGSPPSRTVVLAAKALGVDVNLKLLDLMKGEHLKPEFLKINPQHLVPALDDNGFVVTESRAIITYLADKYGKDDSLYPKDVQKRAIVNQRLYFDASTLYQAFADLYYPVMFGGAPFDNEKKKKLDDAFGFLDQFLQSGKWLAGDNLTLADIALVATVSSLEGVGFEVSKYPNAAKWLAKAKTTLPGYAEINEPGVQKLKGLYEASKKS</sequence>
<feature type="domain" description="GST N-terminal" evidence="2">
    <location>
        <begin position="1"/>
        <end position="82"/>
    </location>
</feature>
<dbReference type="PANTHER" id="PTHR43969">
    <property type="entry name" value="GLUTATHIONE S TRANSFERASE D10, ISOFORM A-RELATED"/>
    <property type="match status" value="1"/>
</dbReference>
<dbReference type="AlphaFoldDB" id="A0A1B6M0U1"/>
<dbReference type="GO" id="GO:0004364">
    <property type="term" value="F:glutathione transferase activity"/>
    <property type="evidence" value="ECO:0007669"/>
    <property type="project" value="TreeGrafter"/>
</dbReference>
<dbReference type="InterPro" id="IPR004045">
    <property type="entry name" value="Glutathione_S-Trfase_N"/>
</dbReference>
<dbReference type="InterPro" id="IPR004046">
    <property type="entry name" value="GST_C"/>
</dbReference>
<evidence type="ECO:0000313" key="4">
    <source>
        <dbReference type="EMBL" id="JAT29504.1"/>
    </source>
</evidence>
<dbReference type="SUPFAM" id="SSF52833">
    <property type="entry name" value="Thioredoxin-like"/>
    <property type="match status" value="1"/>
</dbReference>
<dbReference type="SFLD" id="SFLDG00358">
    <property type="entry name" value="Main_(cytGST)"/>
    <property type="match status" value="1"/>
</dbReference>
<dbReference type="InterPro" id="IPR036249">
    <property type="entry name" value="Thioredoxin-like_sf"/>
</dbReference>
<protein>
    <submittedName>
        <fullName evidence="4">Uncharacterized protein</fullName>
    </submittedName>
</protein>
<dbReference type="EMBL" id="GEBQ01010473">
    <property type="protein sequence ID" value="JAT29504.1"/>
    <property type="molecule type" value="Transcribed_RNA"/>
</dbReference>
<proteinExistence type="predicted"/>
<comment type="subunit">
    <text evidence="1">Homodimer.</text>
</comment>
<dbReference type="CDD" id="cd03177">
    <property type="entry name" value="GST_C_Delta_Epsilon"/>
    <property type="match status" value="1"/>
</dbReference>
<dbReference type="PANTHER" id="PTHR43969:SF9">
    <property type="entry name" value="GLUTATHIONE S TRANSFERASE D10, ISOFORM A-RELATED"/>
    <property type="match status" value="1"/>
</dbReference>
<dbReference type="InterPro" id="IPR036282">
    <property type="entry name" value="Glutathione-S-Trfase_C_sf"/>
</dbReference>
<evidence type="ECO:0000256" key="1">
    <source>
        <dbReference type="ARBA" id="ARBA00011738"/>
    </source>
</evidence>
<dbReference type="FunFam" id="3.40.30.10:FF:000034">
    <property type="entry name" value="glutathione S-transferase 1"/>
    <property type="match status" value="1"/>
</dbReference>
<dbReference type="PROSITE" id="PS50404">
    <property type="entry name" value="GST_NTER"/>
    <property type="match status" value="1"/>
</dbReference>
<dbReference type="PROSITE" id="PS50405">
    <property type="entry name" value="GST_CTER"/>
    <property type="match status" value="1"/>
</dbReference>
<accession>A0A1B6M0U1</accession>